<dbReference type="PANTHER" id="PTHR35186">
    <property type="entry name" value="ANK_REP_REGION DOMAIN-CONTAINING PROTEIN"/>
    <property type="match status" value="1"/>
</dbReference>
<keyword evidence="2" id="KW-1185">Reference proteome</keyword>
<protein>
    <submittedName>
        <fullName evidence="1">Uncharacterized protein</fullName>
    </submittedName>
</protein>
<dbReference type="PANTHER" id="PTHR35186:SF4">
    <property type="entry name" value="PRION-INHIBITION AND PROPAGATION HELO DOMAIN-CONTAINING PROTEIN"/>
    <property type="match status" value="1"/>
</dbReference>
<dbReference type="AlphaFoldDB" id="A0AAN7CLC8"/>
<gene>
    <name evidence="1" type="ORF">C7999DRAFT_35411</name>
</gene>
<name>A0AAN7CLC8_9PEZI</name>
<evidence type="ECO:0000313" key="1">
    <source>
        <dbReference type="EMBL" id="KAK4244224.1"/>
    </source>
</evidence>
<organism evidence="1 2">
    <name type="scientific">Corynascus novoguineensis</name>
    <dbReference type="NCBI Taxonomy" id="1126955"/>
    <lineage>
        <taxon>Eukaryota</taxon>
        <taxon>Fungi</taxon>
        <taxon>Dikarya</taxon>
        <taxon>Ascomycota</taxon>
        <taxon>Pezizomycotina</taxon>
        <taxon>Sordariomycetes</taxon>
        <taxon>Sordariomycetidae</taxon>
        <taxon>Sordariales</taxon>
        <taxon>Chaetomiaceae</taxon>
        <taxon>Corynascus</taxon>
    </lineage>
</organism>
<comment type="caution">
    <text evidence="1">The sequence shown here is derived from an EMBL/GenBank/DDBJ whole genome shotgun (WGS) entry which is preliminary data.</text>
</comment>
<reference evidence="1" key="2">
    <citation type="submission" date="2023-05" db="EMBL/GenBank/DDBJ databases">
        <authorList>
            <consortium name="Lawrence Berkeley National Laboratory"/>
            <person name="Steindorff A."/>
            <person name="Hensen N."/>
            <person name="Bonometti L."/>
            <person name="Westerberg I."/>
            <person name="Brannstrom I.O."/>
            <person name="Guillou S."/>
            <person name="Cros-Aarteil S."/>
            <person name="Calhoun S."/>
            <person name="Haridas S."/>
            <person name="Kuo A."/>
            <person name="Mondo S."/>
            <person name="Pangilinan J."/>
            <person name="Riley R."/>
            <person name="Labutti K."/>
            <person name="Andreopoulos B."/>
            <person name="Lipzen A."/>
            <person name="Chen C."/>
            <person name="Yanf M."/>
            <person name="Daum C."/>
            <person name="Ng V."/>
            <person name="Clum A."/>
            <person name="Ohm R."/>
            <person name="Martin F."/>
            <person name="Silar P."/>
            <person name="Natvig D."/>
            <person name="Lalanne C."/>
            <person name="Gautier V."/>
            <person name="Ament-Velasquez S.L."/>
            <person name="Kruys A."/>
            <person name="Hutchinson M.I."/>
            <person name="Powell A.J."/>
            <person name="Barry K."/>
            <person name="Miller A.N."/>
            <person name="Grigoriev I.V."/>
            <person name="Debuchy R."/>
            <person name="Gladieux P."/>
            <person name="Thoren M.H."/>
            <person name="Johannesson H."/>
        </authorList>
    </citation>
    <scope>NUCLEOTIDE SEQUENCE</scope>
    <source>
        <strain evidence="1">CBS 359.72</strain>
    </source>
</reference>
<dbReference type="EMBL" id="MU857750">
    <property type="protein sequence ID" value="KAK4244224.1"/>
    <property type="molecule type" value="Genomic_DNA"/>
</dbReference>
<sequence>MAELALAIVPIFFGAVRGFSIIREKAHLLRHYHKEIKCLRDKVDAQCRNLKGEVHHLIIDTLEVHLADSIIRDDDHKYWKNAALEAALKRHLGIEYPNFIQGIEEINAELAEITNKLSVFAPPDVRSDRFRETRDRFRLVFRKEEYNDSISRIKESIAELKRIRKLVHKIQKVRPRAAPRERQEDRDAAGIDETVVDALKQSVAIRHLSSALQSLVRHQWNCSNPSHSHHDGRLMIGMGWQQKHVLWLLETSGRQGHAVLSNRFLFSFQVASQLLRLPTPESLDLRSSDEIDPPRSPKRLRTSIHGSAVVNGDLCSNGTSPRGIQRLCQQLEGCAMSPRTTTVCDVENENKMRERFEFEGKDLGNWSCYKLSSATELFSQPVKTVLNRERVQFALALLKGALANYSTPAWPQGCVLEATGFLRKPDGAAIDLSDALRTLNIQTQVGGSDSVDIAMEEGSVAFDEDLRDTYGIQNQILYRLGVALLSIALWTKIDWRNIAAVRRKAAALTELGHVYRDAVNRLIWGNFGIYPPDLDSEDLRSEIIRTVIGPLERRAEPHRLFRCFAGDQEPEISDPGPSRSDGFLKHSIQFSFPKSAGMAYRETHARV</sequence>
<proteinExistence type="predicted"/>
<dbReference type="Proteomes" id="UP001303647">
    <property type="component" value="Unassembled WGS sequence"/>
</dbReference>
<evidence type="ECO:0000313" key="2">
    <source>
        <dbReference type="Proteomes" id="UP001303647"/>
    </source>
</evidence>
<reference evidence="1" key="1">
    <citation type="journal article" date="2023" name="Mol. Phylogenet. Evol.">
        <title>Genome-scale phylogeny and comparative genomics of the fungal order Sordariales.</title>
        <authorList>
            <person name="Hensen N."/>
            <person name="Bonometti L."/>
            <person name="Westerberg I."/>
            <person name="Brannstrom I.O."/>
            <person name="Guillou S."/>
            <person name="Cros-Aarteil S."/>
            <person name="Calhoun S."/>
            <person name="Haridas S."/>
            <person name="Kuo A."/>
            <person name="Mondo S."/>
            <person name="Pangilinan J."/>
            <person name="Riley R."/>
            <person name="LaButti K."/>
            <person name="Andreopoulos B."/>
            <person name="Lipzen A."/>
            <person name="Chen C."/>
            <person name="Yan M."/>
            <person name="Daum C."/>
            <person name="Ng V."/>
            <person name="Clum A."/>
            <person name="Steindorff A."/>
            <person name="Ohm R.A."/>
            <person name="Martin F."/>
            <person name="Silar P."/>
            <person name="Natvig D.O."/>
            <person name="Lalanne C."/>
            <person name="Gautier V."/>
            <person name="Ament-Velasquez S.L."/>
            <person name="Kruys A."/>
            <person name="Hutchinson M.I."/>
            <person name="Powell A.J."/>
            <person name="Barry K."/>
            <person name="Miller A.N."/>
            <person name="Grigoriev I.V."/>
            <person name="Debuchy R."/>
            <person name="Gladieux P."/>
            <person name="Hiltunen Thoren M."/>
            <person name="Johannesson H."/>
        </authorList>
    </citation>
    <scope>NUCLEOTIDE SEQUENCE</scope>
    <source>
        <strain evidence="1">CBS 359.72</strain>
    </source>
</reference>
<accession>A0AAN7CLC8</accession>